<protein>
    <submittedName>
        <fullName evidence="2">Uncharacterized protein</fullName>
    </submittedName>
</protein>
<feature type="compositionally biased region" description="Polar residues" evidence="1">
    <location>
        <begin position="25"/>
        <end position="36"/>
    </location>
</feature>
<dbReference type="Proteomes" id="UP000044841">
    <property type="component" value="Unassembled WGS sequence"/>
</dbReference>
<keyword evidence="3" id="KW-1185">Reference proteome</keyword>
<feature type="region of interest" description="Disordered" evidence="1">
    <location>
        <begin position="1"/>
        <end position="61"/>
    </location>
</feature>
<gene>
    <name evidence="2" type="ORF">RSOLAG22IIIB_06911</name>
</gene>
<evidence type="ECO:0000256" key="1">
    <source>
        <dbReference type="SAM" id="MobiDB-lite"/>
    </source>
</evidence>
<dbReference type="EMBL" id="CYGV01001933">
    <property type="protein sequence ID" value="CUA77988.1"/>
    <property type="molecule type" value="Genomic_DNA"/>
</dbReference>
<reference evidence="2 3" key="1">
    <citation type="submission" date="2015-07" db="EMBL/GenBank/DDBJ databases">
        <authorList>
            <person name="Noorani M."/>
        </authorList>
    </citation>
    <scope>NUCLEOTIDE SEQUENCE [LARGE SCALE GENOMIC DNA]</scope>
    <source>
        <strain evidence="2">BBA 69670</strain>
    </source>
</reference>
<sequence>MGLSSGYEFSDSSSTEGEDERVGMSTDNLYASNNFPGDTPELKIGQPARKRPRKTPSASCDPLLKRNFRRKQGRLAGMMNMPIDIFTEKCGESVNGKIEGDLRIRLCTTCRNEHLVSIEKVQVAIRDYVPRSGKMLLPGSKTDVHNQYALSEDVERLVSEYKQLKKLKDKRALDDWRKEKVKNADQRRKETREFIVFLDRMEKERLKELEDLKKARRLETEHRVRALGWAQEDIPSSSKSGALCRTWYDLVNQPKPLTERIWAKIQPKLIALLETSRAERLEKELKQRKLSRYQWLLGIFTQIKHKFLVYHSRAPALLATHDITQHFIFPSLAHMLAWLLVKHLCETDSTADEMISKFKKHWDEIEFFINEWKTTVGTHLLSLVPGVGDTIYYSLAVHDGHSNRFFHTPDDLKRLLRADSLYTTSQSRNATPLTYSGLIAQEGWNGSMDIRVQFQYPSPKPLRLGHIRWYREAHEMAKILVISMGKPDTSYSEVAWAYGYACGRCHETGPLSWEQMVQHYVEKRQTYEIVQKNLSMLICASGHFMLYNDIHDPALKADLPMIVPYTRAPESEPKLGDVRKEGLGRLQMCKLCEKIPGADEIVARQSVLLRHLLDVHGISQPQFDVHYAPKC</sequence>
<name>A0A0K6GHB3_9AGAM</name>
<evidence type="ECO:0000313" key="3">
    <source>
        <dbReference type="Proteomes" id="UP000044841"/>
    </source>
</evidence>
<accession>A0A0K6GHB3</accession>
<evidence type="ECO:0000313" key="2">
    <source>
        <dbReference type="EMBL" id="CUA77988.1"/>
    </source>
</evidence>
<proteinExistence type="predicted"/>
<dbReference type="AlphaFoldDB" id="A0A0K6GHB3"/>
<organism evidence="2 3">
    <name type="scientific">Rhizoctonia solani</name>
    <dbReference type="NCBI Taxonomy" id="456999"/>
    <lineage>
        <taxon>Eukaryota</taxon>
        <taxon>Fungi</taxon>
        <taxon>Dikarya</taxon>
        <taxon>Basidiomycota</taxon>
        <taxon>Agaricomycotina</taxon>
        <taxon>Agaricomycetes</taxon>
        <taxon>Cantharellales</taxon>
        <taxon>Ceratobasidiaceae</taxon>
        <taxon>Rhizoctonia</taxon>
    </lineage>
</organism>